<proteinExistence type="predicted"/>
<sequence>MMLRFDTKTMETSPIYAHWQQHYEDHQNMMKCCVMPKIDPYFGLPKESSLIPKMEPMDPEEWAKTFKGNEESLRF</sequence>
<dbReference type="STRING" id="1561998.A0A1I7TQ73"/>
<organism evidence="1 2">
    <name type="scientific">Caenorhabditis tropicalis</name>
    <dbReference type="NCBI Taxonomy" id="1561998"/>
    <lineage>
        <taxon>Eukaryota</taxon>
        <taxon>Metazoa</taxon>
        <taxon>Ecdysozoa</taxon>
        <taxon>Nematoda</taxon>
        <taxon>Chromadorea</taxon>
        <taxon>Rhabditida</taxon>
        <taxon>Rhabditina</taxon>
        <taxon>Rhabditomorpha</taxon>
        <taxon>Rhabditoidea</taxon>
        <taxon>Rhabditidae</taxon>
        <taxon>Peloderinae</taxon>
        <taxon>Caenorhabditis</taxon>
    </lineage>
</organism>
<name>A0A1I7TQ73_9PELO</name>
<dbReference type="WBParaSite" id="Csp11.Scaffold629.g10682.t1">
    <property type="protein sequence ID" value="Csp11.Scaffold629.g10682.t1"/>
    <property type="gene ID" value="Csp11.Scaffold629.g10682"/>
</dbReference>
<accession>A0A1I7TQ73</accession>
<keyword evidence="1" id="KW-1185">Reference proteome</keyword>
<reference evidence="2" key="1">
    <citation type="submission" date="2016-11" db="UniProtKB">
        <authorList>
            <consortium name="WormBaseParasite"/>
        </authorList>
    </citation>
    <scope>IDENTIFICATION</scope>
</reference>
<protein>
    <submittedName>
        <fullName evidence="2">Methyltransferase</fullName>
    </submittedName>
</protein>
<evidence type="ECO:0000313" key="1">
    <source>
        <dbReference type="Proteomes" id="UP000095282"/>
    </source>
</evidence>
<dbReference type="Proteomes" id="UP000095282">
    <property type="component" value="Unplaced"/>
</dbReference>
<dbReference type="AlphaFoldDB" id="A0A1I7TQ73"/>
<evidence type="ECO:0000313" key="2">
    <source>
        <dbReference type="WBParaSite" id="Csp11.Scaffold629.g10682.t1"/>
    </source>
</evidence>